<accession>A0A7S4E505</accession>
<proteinExistence type="predicted"/>
<feature type="region of interest" description="Disordered" evidence="1">
    <location>
        <begin position="1"/>
        <end position="26"/>
    </location>
</feature>
<keyword evidence="2" id="KW-0472">Membrane</keyword>
<reference evidence="4" key="2">
    <citation type="submission" date="2021-11" db="EMBL/GenBank/DDBJ databases">
        <authorList>
            <consortium name="Genoscope - CEA"/>
            <person name="William W."/>
        </authorList>
    </citation>
    <scope>NUCLEOTIDE SEQUENCE</scope>
</reference>
<evidence type="ECO:0000256" key="2">
    <source>
        <dbReference type="SAM" id="Phobius"/>
    </source>
</evidence>
<evidence type="ECO:0000313" key="4">
    <source>
        <dbReference type="EMBL" id="CAH0375176.1"/>
    </source>
</evidence>
<keyword evidence="2" id="KW-1133">Transmembrane helix</keyword>
<dbReference type="Proteomes" id="UP000789595">
    <property type="component" value="Unassembled WGS sequence"/>
</dbReference>
<dbReference type="EMBL" id="CAKKNE010000004">
    <property type="protein sequence ID" value="CAH0375176.1"/>
    <property type="molecule type" value="Genomic_DNA"/>
</dbReference>
<gene>
    <name evidence="3" type="ORF">PCAL00307_LOCUS6274</name>
    <name evidence="4" type="ORF">PECAL_4P25010</name>
</gene>
<dbReference type="OrthoDB" id="10633485at2759"/>
<keyword evidence="5" id="KW-1185">Reference proteome</keyword>
<name>A0A7S4E505_9STRA</name>
<dbReference type="EMBL" id="HBIW01007446">
    <property type="protein sequence ID" value="CAE0690838.1"/>
    <property type="molecule type" value="Transcribed_RNA"/>
</dbReference>
<evidence type="ECO:0000313" key="5">
    <source>
        <dbReference type="Proteomes" id="UP000789595"/>
    </source>
</evidence>
<evidence type="ECO:0000256" key="1">
    <source>
        <dbReference type="SAM" id="MobiDB-lite"/>
    </source>
</evidence>
<keyword evidence="2" id="KW-0812">Transmembrane</keyword>
<sequence>MPLAPPTPKVARSFSESGRVPEEALRVPREREVHFEVDGPHQDAPQKPRRRRYGLLFLSMAVVAYFWPLQSAPPVKRMRLRLKSPKIPQKLQILTARPTRFRWRRNGAIELEANVIMRMWNDHPVPLKIRALNTTILLRSLFSEERYAVGYKTATRIKVPPKGHADVPAQLVIYGLRLFMFPAIFVDVLSEIFYAFRAGRRPVLNVPLEGFIKPWPAGRVDVACTLNQPLDAVGVPVTNICRAKLL</sequence>
<reference evidence="3" key="1">
    <citation type="submission" date="2021-01" db="EMBL/GenBank/DDBJ databases">
        <authorList>
            <person name="Corre E."/>
            <person name="Pelletier E."/>
            <person name="Niang G."/>
            <person name="Scheremetjew M."/>
            <person name="Finn R."/>
            <person name="Kale V."/>
            <person name="Holt S."/>
            <person name="Cochrane G."/>
            <person name="Meng A."/>
            <person name="Brown T."/>
            <person name="Cohen L."/>
        </authorList>
    </citation>
    <scope>NUCLEOTIDE SEQUENCE</scope>
    <source>
        <strain evidence="3">CCMP1756</strain>
    </source>
</reference>
<feature type="transmembrane region" description="Helical" evidence="2">
    <location>
        <begin position="53"/>
        <end position="70"/>
    </location>
</feature>
<evidence type="ECO:0000313" key="3">
    <source>
        <dbReference type="EMBL" id="CAE0690838.1"/>
    </source>
</evidence>
<protein>
    <submittedName>
        <fullName evidence="3">Uncharacterized protein</fullName>
    </submittedName>
</protein>
<dbReference type="AlphaFoldDB" id="A0A7S4E505"/>
<organism evidence="3">
    <name type="scientific">Pelagomonas calceolata</name>
    <dbReference type="NCBI Taxonomy" id="35677"/>
    <lineage>
        <taxon>Eukaryota</taxon>
        <taxon>Sar</taxon>
        <taxon>Stramenopiles</taxon>
        <taxon>Ochrophyta</taxon>
        <taxon>Pelagophyceae</taxon>
        <taxon>Pelagomonadales</taxon>
        <taxon>Pelagomonadaceae</taxon>
        <taxon>Pelagomonas</taxon>
    </lineage>
</organism>